<evidence type="ECO:0000313" key="3">
    <source>
        <dbReference type="Proteomes" id="UP001652700"/>
    </source>
</evidence>
<keyword evidence="3" id="KW-1185">Reference proteome</keyword>
<accession>A0ABM5JSV3</accession>
<dbReference type="GeneID" id="126880982"/>
<sequence length="128" mass="14346">MSVLLKFERDANANRPGRRDRDLKPGMIIVCILALSLISNVLSKPGIGFSDFFGIAEKLSDTFDQEKFSEVITELHDTIKQGITEAKERMASLDKKVAEAEEKAEEGEQAEEKAEEKDEDKAEVEDKD</sequence>
<feature type="compositionally biased region" description="Basic and acidic residues" evidence="1">
    <location>
        <begin position="90"/>
        <end position="101"/>
    </location>
</feature>
<organism evidence="2 3">
    <name type="scientific">Diabrotica virgifera virgifera</name>
    <name type="common">western corn rootworm</name>
    <dbReference type="NCBI Taxonomy" id="50390"/>
    <lineage>
        <taxon>Eukaryota</taxon>
        <taxon>Metazoa</taxon>
        <taxon>Ecdysozoa</taxon>
        <taxon>Arthropoda</taxon>
        <taxon>Hexapoda</taxon>
        <taxon>Insecta</taxon>
        <taxon>Pterygota</taxon>
        <taxon>Neoptera</taxon>
        <taxon>Endopterygota</taxon>
        <taxon>Coleoptera</taxon>
        <taxon>Polyphaga</taxon>
        <taxon>Cucujiformia</taxon>
        <taxon>Chrysomeloidea</taxon>
        <taxon>Chrysomelidae</taxon>
        <taxon>Galerucinae</taxon>
        <taxon>Diabroticina</taxon>
        <taxon>Diabroticites</taxon>
        <taxon>Diabrotica</taxon>
    </lineage>
</organism>
<evidence type="ECO:0000313" key="2">
    <source>
        <dbReference type="EnsemblMetazoa" id="XP_050501021.1"/>
    </source>
</evidence>
<dbReference type="Proteomes" id="UP001652700">
    <property type="component" value="Unplaced"/>
</dbReference>
<dbReference type="RefSeq" id="XP_050501021.1">
    <property type="nucleotide sequence ID" value="XM_050645064.1"/>
</dbReference>
<feature type="compositionally biased region" description="Basic and acidic residues" evidence="1">
    <location>
        <begin position="110"/>
        <end position="128"/>
    </location>
</feature>
<evidence type="ECO:0000256" key="1">
    <source>
        <dbReference type="SAM" id="MobiDB-lite"/>
    </source>
</evidence>
<reference evidence="2" key="1">
    <citation type="submission" date="2025-05" db="UniProtKB">
        <authorList>
            <consortium name="EnsemblMetazoa"/>
        </authorList>
    </citation>
    <scope>IDENTIFICATION</scope>
</reference>
<proteinExistence type="predicted"/>
<name>A0ABM5JSV3_DIAVI</name>
<dbReference type="EnsemblMetazoa" id="XM_050645064.1">
    <property type="protein sequence ID" value="XP_050501021.1"/>
    <property type="gene ID" value="LOC126880982"/>
</dbReference>
<protein>
    <submittedName>
        <fullName evidence="2">Uncharacterized protein</fullName>
    </submittedName>
</protein>
<feature type="region of interest" description="Disordered" evidence="1">
    <location>
        <begin position="90"/>
        <end position="128"/>
    </location>
</feature>